<evidence type="ECO:0000256" key="7">
    <source>
        <dbReference type="SAM" id="Coils"/>
    </source>
</evidence>
<dbReference type="Pfam" id="PF13445">
    <property type="entry name" value="zf-RING_UBOX"/>
    <property type="match status" value="1"/>
</dbReference>
<evidence type="ECO:0000313" key="12">
    <source>
        <dbReference type="Proteomes" id="UP000324632"/>
    </source>
</evidence>
<keyword evidence="4" id="KW-0862">Zinc</keyword>
<dbReference type="Gene3D" id="2.60.120.920">
    <property type="match status" value="1"/>
</dbReference>
<protein>
    <submittedName>
        <fullName evidence="11">Stonustoxin subunit beta</fullName>
    </submittedName>
</protein>
<dbReference type="Pfam" id="PF13765">
    <property type="entry name" value="PRY"/>
    <property type="match status" value="1"/>
</dbReference>
<evidence type="ECO:0000259" key="10">
    <source>
        <dbReference type="PROSITE" id="PS50188"/>
    </source>
</evidence>
<dbReference type="PANTHER" id="PTHR25465">
    <property type="entry name" value="B-BOX DOMAIN CONTAINING"/>
    <property type="match status" value="1"/>
</dbReference>
<dbReference type="InterPro" id="IPR058030">
    <property type="entry name" value="TRIM8/14/16/25/29/45/65_CC"/>
</dbReference>
<dbReference type="Pfam" id="PF25600">
    <property type="entry name" value="TRIM_CC"/>
    <property type="match status" value="1"/>
</dbReference>
<dbReference type="GO" id="GO:0008270">
    <property type="term" value="F:zinc ion binding"/>
    <property type="evidence" value="ECO:0007669"/>
    <property type="project" value="UniProtKB-KW"/>
</dbReference>
<dbReference type="InterPro" id="IPR013083">
    <property type="entry name" value="Znf_RING/FYVE/PHD"/>
</dbReference>
<reference evidence="11 12" key="1">
    <citation type="journal article" date="2019" name="Mol. Ecol. Resour.">
        <title>Chromosome-level genome assembly of Triplophysa tibetana, a fish adapted to the harsh high-altitude environment of the Tibetan Plateau.</title>
        <authorList>
            <person name="Yang X."/>
            <person name="Liu H."/>
            <person name="Ma Z."/>
            <person name="Zou Y."/>
            <person name="Zou M."/>
            <person name="Mao Y."/>
            <person name="Li X."/>
            <person name="Wang H."/>
            <person name="Chen T."/>
            <person name="Wang W."/>
            <person name="Yang R."/>
        </authorList>
    </citation>
    <scope>NUCLEOTIDE SEQUENCE [LARGE SCALE GENOMIC DNA]</scope>
    <source>
        <strain evidence="11">TTIB1903HZAU</strain>
        <tissue evidence="11">Muscle</tissue>
    </source>
</reference>
<dbReference type="SMART" id="SM00449">
    <property type="entry name" value="SPRY"/>
    <property type="match status" value="1"/>
</dbReference>
<sequence>MAAASISEDEFKCSLCRILLNDPVTLPCGHTYCMRCITVNQGDQMRICKCPQCRQTFSPRPVLGKNELVAKMVEKLKTGEPQERICPQHYKVMEIYCIQCQRCICMLCFDEHRNHDTASISAANKEKRRRERDLQKLQQEIDDLKRTKAELEKISQTQDHIQFLQSLQCLSVSGSTENISVSSDVSFDDVVVKSVSQFRDKLLHFCKEEFHKISVTSILVPEPQSRMEFLKYFRQFTIDPNTVNRNLSLSGENRMATITVLQQYPDHPERFDHWMNMMCTESVSGRCYWEVEWSGQGRLGVDVAVAYKSISRKGVGLDSAAGRNDQSWNLFCSPIYHSFIHNNSEMIVSLNPSIFKVGVYVDHSAGILSFYRVSSDTMSLIHRVHTTFTQPLYPMFGMDEHSAFRLSRLTE</sequence>
<dbReference type="InterPro" id="IPR051051">
    <property type="entry name" value="E3_ubiq-ligase_TRIM/RNF"/>
</dbReference>
<dbReference type="Gene3D" id="3.30.160.60">
    <property type="entry name" value="Classic Zinc Finger"/>
    <property type="match status" value="1"/>
</dbReference>
<accession>A0A5A9NAN5</accession>
<dbReference type="SUPFAM" id="SSF57845">
    <property type="entry name" value="B-box zinc-binding domain"/>
    <property type="match status" value="1"/>
</dbReference>
<feature type="domain" description="B30.2/SPRY" evidence="10">
    <location>
        <begin position="216"/>
        <end position="411"/>
    </location>
</feature>
<dbReference type="InterPro" id="IPR017907">
    <property type="entry name" value="Znf_RING_CS"/>
</dbReference>
<dbReference type="InterPro" id="IPR003879">
    <property type="entry name" value="Butyrophylin_SPRY"/>
</dbReference>
<dbReference type="SUPFAM" id="SSF49899">
    <property type="entry name" value="Concanavalin A-like lectins/glucanases"/>
    <property type="match status" value="1"/>
</dbReference>
<gene>
    <name evidence="11" type="ORF">E1301_Tti020485</name>
</gene>
<dbReference type="GO" id="GO:0045087">
    <property type="term" value="P:innate immune response"/>
    <property type="evidence" value="ECO:0007669"/>
    <property type="project" value="UniProtKB-KW"/>
</dbReference>
<dbReference type="InterPro" id="IPR006574">
    <property type="entry name" value="PRY"/>
</dbReference>
<evidence type="ECO:0000259" key="9">
    <source>
        <dbReference type="PROSITE" id="PS50119"/>
    </source>
</evidence>
<dbReference type="InterPro" id="IPR013320">
    <property type="entry name" value="ConA-like_dom_sf"/>
</dbReference>
<keyword evidence="7" id="KW-0175">Coiled coil</keyword>
<dbReference type="SUPFAM" id="SSF57850">
    <property type="entry name" value="RING/U-box"/>
    <property type="match status" value="1"/>
</dbReference>
<dbReference type="PROSITE" id="PS50089">
    <property type="entry name" value="ZF_RING_2"/>
    <property type="match status" value="1"/>
</dbReference>
<keyword evidence="3 6" id="KW-0863">Zinc-finger</keyword>
<dbReference type="InterPro" id="IPR003877">
    <property type="entry name" value="SPRY_dom"/>
</dbReference>
<dbReference type="Gene3D" id="3.30.40.10">
    <property type="entry name" value="Zinc/RING finger domain, C3HC4 (zinc finger)"/>
    <property type="match status" value="1"/>
</dbReference>
<dbReference type="InterPro" id="IPR001870">
    <property type="entry name" value="B30.2/SPRY"/>
</dbReference>
<dbReference type="CDD" id="cd16040">
    <property type="entry name" value="SPRY_PRY_SNTX"/>
    <property type="match status" value="1"/>
</dbReference>
<dbReference type="InterPro" id="IPR027370">
    <property type="entry name" value="Znf-RING_euk"/>
</dbReference>
<dbReference type="PROSITE" id="PS50188">
    <property type="entry name" value="B302_SPRY"/>
    <property type="match status" value="1"/>
</dbReference>
<feature type="coiled-coil region" evidence="7">
    <location>
        <begin position="120"/>
        <end position="157"/>
    </location>
</feature>
<keyword evidence="12" id="KW-1185">Reference proteome</keyword>
<dbReference type="InterPro" id="IPR001841">
    <property type="entry name" value="Znf_RING"/>
</dbReference>
<dbReference type="InterPro" id="IPR043136">
    <property type="entry name" value="B30.2/SPRY_sf"/>
</dbReference>
<dbReference type="SMART" id="SM00589">
    <property type="entry name" value="PRY"/>
    <property type="match status" value="1"/>
</dbReference>
<evidence type="ECO:0000256" key="3">
    <source>
        <dbReference type="ARBA" id="ARBA00022771"/>
    </source>
</evidence>
<evidence type="ECO:0000313" key="11">
    <source>
        <dbReference type="EMBL" id="KAA0706295.1"/>
    </source>
</evidence>
<dbReference type="SMART" id="SM00184">
    <property type="entry name" value="RING"/>
    <property type="match status" value="1"/>
</dbReference>
<evidence type="ECO:0000256" key="4">
    <source>
        <dbReference type="ARBA" id="ARBA00022833"/>
    </source>
</evidence>
<feature type="domain" description="RING-type" evidence="8">
    <location>
        <begin position="13"/>
        <end position="54"/>
    </location>
</feature>
<feature type="domain" description="B box-type" evidence="9">
    <location>
        <begin position="81"/>
        <end position="120"/>
    </location>
</feature>
<dbReference type="PROSITE" id="PS00518">
    <property type="entry name" value="ZF_RING_1"/>
    <property type="match status" value="1"/>
</dbReference>
<evidence type="ECO:0000259" key="8">
    <source>
        <dbReference type="PROSITE" id="PS50089"/>
    </source>
</evidence>
<dbReference type="EMBL" id="SOYY01000021">
    <property type="protein sequence ID" value="KAA0706295.1"/>
    <property type="molecule type" value="Genomic_DNA"/>
</dbReference>
<dbReference type="Pfam" id="PF00643">
    <property type="entry name" value="zf-B_box"/>
    <property type="match status" value="1"/>
</dbReference>
<dbReference type="InterPro" id="IPR000315">
    <property type="entry name" value="Znf_B-box"/>
</dbReference>
<proteinExistence type="predicted"/>
<organism evidence="11 12">
    <name type="scientific">Triplophysa tibetana</name>
    <dbReference type="NCBI Taxonomy" id="1572043"/>
    <lineage>
        <taxon>Eukaryota</taxon>
        <taxon>Metazoa</taxon>
        <taxon>Chordata</taxon>
        <taxon>Craniata</taxon>
        <taxon>Vertebrata</taxon>
        <taxon>Euteleostomi</taxon>
        <taxon>Actinopterygii</taxon>
        <taxon>Neopterygii</taxon>
        <taxon>Teleostei</taxon>
        <taxon>Ostariophysi</taxon>
        <taxon>Cypriniformes</taxon>
        <taxon>Nemacheilidae</taxon>
        <taxon>Triplophysa</taxon>
    </lineage>
</organism>
<dbReference type="AlphaFoldDB" id="A0A5A9NAN5"/>
<evidence type="ECO:0000256" key="6">
    <source>
        <dbReference type="PROSITE-ProRule" id="PRU00024"/>
    </source>
</evidence>
<evidence type="ECO:0000256" key="2">
    <source>
        <dbReference type="ARBA" id="ARBA00022723"/>
    </source>
</evidence>
<dbReference type="CDD" id="cd19769">
    <property type="entry name" value="Bbox2_TRIM16-like"/>
    <property type="match status" value="1"/>
</dbReference>
<dbReference type="SMART" id="SM00336">
    <property type="entry name" value="BBOX"/>
    <property type="match status" value="1"/>
</dbReference>
<dbReference type="GO" id="GO:0005737">
    <property type="term" value="C:cytoplasm"/>
    <property type="evidence" value="ECO:0007669"/>
    <property type="project" value="UniProtKB-ARBA"/>
</dbReference>
<comment type="caution">
    <text evidence="11">The sequence shown here is derived from an EMBL/GenBank/DDBJ whole genome shotgun (WGS) entry which is preliminary data.</text>
</comment>
<evidence type="ECO:0000256" key="1">
    <source>
        <dbReference type="ARBA" id="ARBA00022588"/>
    </source>
</evidence>
<keyword evidence="2" id="KW-0479">Metal-binding</keyword>
<dbReference type="PANTHER" id="PTHR25465:SF5">
    <property type="entry name" value="E3 UBIQUITIN_ISG15 LIGASE TRIM25-RELATED"/>
    <property type="match status" value="1"/>
</dbReference>
<dbReference type="PRINTS" id="PR01407">
    <property type="entry name" value="BUTYPHLNCDUF"/>
</dbReference>
<dbReference type="PROSITE" id="PS50119">
    <property type="entry name" value="ZF_BBOX"/>
    <property type="match status" value="1"/>
</dbReference>
<keyword evidence="1" id="KW-0399">Innate immunity</keyword>
<keyword evidence="5" id="KW-0391">Immunity</keyword>
<evidence type="ECO:0000256" key="5">
    <source>
        <dbReference type="ARBA" id="ARBA00022859"/>
    </source>
</evidence>
<name>A0A5A9NAN5_9TELE</name>
<dbReference type="Proteomes" id="UP000324632">
    <property type="component" value="Chromosome 21"/>
</dbReference>
<dbReference type="Pfam" id="PF00622">
    <property type="entry name" value="SPRY"/>
    <property type="match status" value="1"/>
</dbReference>